<protein>
    <recommendedName>
        <fullName evidence="5">Transmembrane protein</fullName>
    </recommendedName>
</protein>
<dbReference type="Proteomes" id="UP000038009">
    <property type="component" value="Unassembled WGS sequence"/>
</dbReference>
<keyword evidence="2" id="KW-0812">Transmembrane</keyword>
<organism evidence="3 4">
    <name type="scientific">Leptomonas seymouri</name>
    <dbReference type="NCBI Taxonomy" id="5684"/>
    <lineage>
        <taxon>Eukaryota</taxon>
        <taxon>Discoba</taxon>
        <taxon>Euglenozoa</taxon>
        <taxon>Kinetoplastea</taxon>
        <taxon>Metakinetoplastina</taxon>
        <taxon>Trypanosomatida</taxon>
        <taxon>Trypanosomatidae</taxon>
        <taxon>Leishmaniinae</taxon>
        <taxon>Leptomonas</taxon>
    </lineage>
</organism>
<comment type="caution">
    <text evidence="3">The sequence shown here is derived from an EMBL/GenBank/DDBJ whole genome shotgun (WGS) entry which is preliminary data.</text>
</comment>
<dbReference type="AlphaFoldDB" id="A0A0N0P8E2"/>
<dbReference type="OrthoDB" id="267185at2759"/>
<feature type="region of interest" description="Disordered" evidence="1">
    <location>
        <begin position="326"/>
        <end position="351"/>
    </location>
</feature>
<dbReference type="EMBL" id="LJSK01000024">
    <property type="protein sequence ID" value="KPI89417.1"/>
    <property type="molecule type" value="Genomic_DNA"/>
</dbReference>
<evidence type="ECO:0000313" key="3">
    <source>
        <dbReference type="EMBL" id="KPI89417.1"/>
    </source>
</evidence>
<keyword evidence="4" id="KW-1185">Reference proteome</keyword>
<evidence type="ECO:0000256" key="2">
    <source>
        <dbReference type="SAM" id="Phobius"/>
    </source>
</evidence>
<feature type="region of interest" description="Disordered" evidence="1">
    <location>
        <begin position="249"/>
        <end position="288"/>
    </location>
</feature>
<evidence type="ECO:0000313" key="4">
    <source>
        <dbReference type="Proteomes" id="UP000038009"/>
    </source>
</evidence>
<dbReference type="OMA" id="PYHRRRW"/>
<feature type="region of interest" description="Disordered" evidence="1">
    <location>
        <begin position="486"/>
        <end position="509"/>
    </location>
</feature>
<feature type="compositionally biased region" description="Polar residues" evidence="1">
    <location>
        <begin position="338"/>
        <end position="348"/>
    </location>
</feature>
<reference evidence="3 4" key="1">
    <citation type="journal article" date="2015" name="PLoS Pathog.">
        <title>Leptomonas seymouri: Adaptations to the Dixenous Life Cycle Analyzed by Genome Sequencing, Transcriptome Profiling and Co-infection with Leishmania donovani.</title>
        <authorList>
            <person name="Kraeva N."/>
            <person name="Butenko A."/>
            <person name="Hlavacova J."/>
            <person name="Kostygov A."/>
            <person name="Myskova J."/>
            <person name="Grybchuk D."/>
            <person name="Lestinova T."/>
            <person name="Votypka J."/>
            <person name="Volf P."/>
            <person name="Opperdoes F."/>
            <person name="Flegontov P."/>
            <person name="Lukes J."/>
            <person name="Yurchenko V."/>
        </authorList>
    </citation>
    <scope>NUCLEOTIDE SEQUENCE [LARGE SCALE GENOMIC DNA]</scope>
    <source>
        <strain evidence="3 4">ATCC 30220</strain>
    </source>
</reference>
<feature type="transmembrane region" description="Helical" evidence="2">
    <location>
        <begin position="50"/>
        <end position="72"/>
    </location>
</feature>
<evidence type="ECO:0000256" key="1">
    <source>
        <dbReference type="SAM" id="MobiDB-lite"/>
    </source>
</evidence>
<feature type="transmembrane region" description="Helical" evidence="2">
    <location>
        <begin position="6"/>
        <end position="29"/>
    </location>
</feature>
<accession>A0A0N0P8E2</accession>
<sequence length="655" mass="69858">MAVSFYMVVSLFIVFALVDVVVLSTRALLSGQHYSMTTLYVMMAVHEAMIMFEMLAALVLLLSTALVTAGMWGDIASLFSFFLPLWLLRAFFAAFTMVYKNVLIPRWTAAARAEINAGVFTHSVRAWHRAGYGAVVALDVVCCCVYFLTAVYVFGYLSDKTLYVPYHRRRWRHEQLERVSVAAAARSDPKARRKATDAATQQQQEFKQQRKRGRDSSTSVDGDCKDGKSEAYPVATLARTPSFAQWQNHGPQVASTSLGAQSSLTNSSTAVGSKDEGSAEQRSGNRTVVGNRLSALPTFPSISFTVAGAEQEDLSRALGLSHTADARATADGDDHRPSTTAGGATSHGNEGRLKMKHTSVYNARTDAASRNKTASDPTLMPSRQRQTTALVSALPPLRLPRRFTLNMEGEDGRLNQYAAALVEHGFSARSHERTKSAPAEISPSIESTVNNSGTQIQSTKKATMKGEGGSSLSANAAASLRDGLVDTTSPKSISQSSSTPKAAGSAARVVGGAHLSRTASEPILRASYGAVKSTSGGHSSFRRMLSAWSGFKAKPASSSSSGATGAQQQQQQQQRSSSFASSNSCRQYSGSQAPSLPNPPPQNSTSSSLQCALDGSGSGHPRDGHPMPPLPPCPRRSFCIDQATGNVVAMPPKSV</sequence>
<feature type="compositionally biased region" description="Low complexity" evidence="1">
    <location>
        <begin position="487"/>
        <end position="509"/>
    </location>
</feature>
<feature type="compositionally biased region" description="Basic and acidic residues" evidence="1">
    <location>
        <begin position="187"/>
        <end position="196"/>
    </location>
</feature>
<name>A0A0N0P8E2_LEPSE</name>
<feature type="transmembrane region" description="Helical" evidence="2">
    <location>
        <begin position="132"/>
        <end position="157"/>
    </location>
</feature>
<feature type="compositionally biased region" description="Low complexity" evidence="1">
    <location>
        <begin position="556"/>
        <end position="584"/>
    </location>
</feature>
<dbReference type="VEuPathDB" id="TriTrypDB:Lsey_0024_0100"/>
<feature type="region of interest" description="Disordered" evidence="1">
    <location>
        <begin position="429"/>
        <end position="472"/>
    </location>
</feature>
<proteinExistence type="predicted"/>
<keyword evidence="2" id="KW-0472">Membrane</keyword>
<feature type="compositionally biased region" description="Polar residues" evidence="1">
    <location>
        <begin position="444"/>
        <end position="461"/>
    </location>
</feature>
<feature type="region of interest" description="Disordered" evidence="1">
    <location>
        <begin position="182"/>
        <end position="227"/>
    </location>
</feature>
<evidence type="ECO:0008006" key="5">
    <source>
        <dbReference type="Google" id="ProtNLM"/>
    </source>
</evidence>
<gene>
    <name evidence="3" type="ORF">ABL78_1453</name>
</gene>
<feature type="transmembrane region" description="Helical" evidence="2">
    <location>
        <begin position="78"/>
        <end position="99"/>
    </location>
</feature>
<feature type="compositionally biased region" description="Basic and acidic residues" evidence="1">
    <location>
        <begin position="326"/>
        <end position="337"/>
    </location>
</feature>
<feature type="compositionally biased region" description="Polar residues" evidence="1">
    <location>
        <begin position="249"/>
        <end position="271"/>
    </location>
</feature>
<feature type="region of interest" description="Disordered" evidence="1">
    <location>
        <begin position="552"/>
        <end position="637"/>
    </location>
</feature>
<keyword evidence="2" id="KW-1133">Transmembrane helix</keyword>